<evidence type="ECO:0000313" key="2">
    <source>
        <dbReference type="EMBL" id="VDL64642.1"/>
    </source>
</evidence>
<proteinExistence type="predicted"/>
<evidence type="ECO:0000259" key="1">
    <source>
        <dbReference type="Pfam" id="PF04991"/>
    </source>
</evidence>
<feature type="domain" description="LicD/FKTN/FKRP nucleotidyltransferase" evidence="1">
    <location>
        <begin position="109"/>
        <end position="140"/>
    </location>
</feature>
<protein>
    <submittedName>
        <fullName evidence="4">Lipopolysaccharide cholinephosphotransferase</fullName>
    </submittedName>
</protein>
<sequence length="155" mass="17661">MFGRVSFQIRAFKRQAVSLLLATGVLLYVGTFHGRATGWKWFEKEHNPLINLTLIPWPILTRPNISTMTEVEELGPFDIKLAVGQQRTLEILVEEFQKAMRGANLDGQWFLHAGALLGSIQHHDFIPWDDDADFKVHIKHRPVVQAALKKLAPKL</sequence>
<gene>
    <name evidence="2" type="ORF">HDID_LOCUS11036</name>
</gene>
<dbReference type="WBParaSite" id="HDID_0001103901-mRNA-1">
    <property type="protein sequence ID" value="HDID_0001103901-mRNA-1"/>
    <property type="gene ID" value="HDID_0001103901"/>
</dbReference>
<evidence type="ECO:0000313" key="4">
    <source>
        <dbReference type="WBParaSite" id="HDID_0001103901-mRNA-1"/>
    </source>
</evidence>
<dbReference type="Pfam" id="PF04991">
    <property type="entry name" value="LicD"/>
    <property type="match status" value="1"/>
</dbReference>
<dbReference type="AlphaFoldDB" id="A0A0R3SZ43"/>
<evidence type="ECO:0000313" key="3">
    <source>
        <dbReference type="Proteomes" id="UP000274504"/>
    </source>
</evidence>
<dbReference type="GO" id="GO:0009100">
    <property type="term" value="P:glycoprotein metabolic process"/>
    <property type="evidence" value="ECO:0007669"/>
    <property type="project" value="UniProtKB-ARBA"/>
</dbReference>
<dbReference type="OrthoDB" id="419198at2759"/>
<accession>A0A0R3SZ43</accession>
<dbReference type="Proteomes" id="UP000274504">
    <property type="component" value="Unassembled WGS sequence"/>
</dbReference>
<organism evidence="4">
    <name type="scientific">Hymenolepis diminuta</name>
    <name type="common">Rat tapeworm</name>
    <dbReference type="NCBI Taxonomy" id="6216"/>
    <lineage>
        <taxon>Eukaryota</taxon>
        <taxon>Metazoa</taxon>
        <taxon>Spiralia</taxon>
        <taxon>Lophotrochozoa</taxon>
        <taxon>Platyhelminthes</taxon>
        <taxon>Cestoda</taxon>
        <taxon>Eucestoda</taxon>
        <taxon>Cyclophyllidea</taxon>
        <taxon>Hymenolepididae</taxon>
        <taxon>Hymenolepis</taxon>
    </lineage>
</organism>
<name>A0A0R3SZ43_HYMDI</name>
<dbReference type="InterPro" id="IPR007074">
    <property type="entry name" value="LicD/FKTN/FKRP_NTP_transf"/>
</dbReference>
<reference evidence="4" key="1">
    <citation type="submission" date="2017-02" db="UniProtKB">
        <authorList>
            <consortium name="WormBaseParasite"/>
        </authorList>
    </citation>
    <scope>IDENTIFICATION</scope>
</reference>
<dbReference type="EMBL" id="UYSG01012341">
    <property type="protein sequence ID" value="VDL64642.1"/>
    <property type="molecule type" value="Genomic_DNA"/>
</dbReference>
<reference evidence="2 3" key="2">
    <citation type="submission" date="2018-11" db="EMBL/GenBank/DDBJ databases">
        <authorList>
            <consortium name="Pathogen Informatics"/>
        </authorList>
    </citation>
    <scope>NUCLEOTIDE SEQUENCE [LARGE SCALE GENOMIC DNA]</scope>
</reference>